<sequence>MPRPPAPRPPGLRRRRGQRGRLGGPVLWCLLAAALLGAVLGAWLQPGVMMGLGGRLSLCF</sequence>
<proteinExistence type="predicted"/>
<dbReference type="AlphaFoldDB" id="A0A9X0XIV1"/>
<reference evidence="2 3" key="1">
    <citation type="submission" date="2021-01" db="EMBL/GenBank/DDBJ databases">
        <title>Piscinibacter sp. Jin2 Genome sequencing and assembly.</title>
        <authorList>
            <person name="Kim I."/>
        </authorList>
    </citation>
    <scope>NUCLEOTIDE SEQUENCE [LARGE SCALE GENOMIC DNA]</scope>
    <source>
        <strain evidence="2 3">Jin2</strain>
    </source>
</reference>
<evidence type="ECO:0000313" key="3">
    <source>
        <dbReference type="Proteomes" id="UP000643207"/>
    </source>
</evidence>
<feature type="region of interest" description="Disordered" evidence="1">
    <location>
        <begin position="1"/>
        <end position="20"/>
    </location>
</feature>
<feature type="compositionally biased region" description="Pro residues" evidence="1">
    <location>
        <begin position="1"/>
        <end position="10"/>
    </location>
</feature>
<gene>
    <name evidence="2" type="ORF">JI742_10195</name>
</gene>
<comment type="caution">
    <text evidence="2">The sequence shown here is derived from an EMBL/GenBank/DDBJ whole genome shotgun (WGS) entry which is preliminary data.</text>
</comment>
<keyword evidence="3" id="KW-1185">Reference proteome</keyword>
<evidence type="ECO:0000256" key="1">
    <source>
        <dbReference type="SAM" id="MobiDB-lite"/>
    </source>
</evidence>
<accession>A0A9X0XIV1</accession>
<protein>
    <submittedName>
        <fullName evidence="2">Uncharacterized protein</fullName>
    </submittedName>
</protein>
<organism evidence="2 3">
    <name type="scientific">Aquariibacter lacus</name>
    <dbReference type="NCBI Taxonomy" id="2801332"/>
    <lineage>
        <taxon>Bacteria</taxon>
        <taxon>Pseudomonadati</taxon>
        <taxon>Pseudomonadota</taxon>
        <taxon>Betaproteobacteria</taxon>
        <taxon>Burkholderiales</taxon>
        <taxon>Sphaerotilaceae</taxon>
        <taxon>Aquariibacter</taxon>
    </lineage>
</organism>
<name>A0A9X0XIV1_9BURK</name>
<dbReference type="EMBL" id="JAERRA010000001">
    <property type="protein sequence ID" value="MBL0720260.1"/>
    <property type="molecule type" value="Genomic_DNA"/>
</dbReference>
<evidence type="ECO:0000313" key="2">
    <source>
        <dbReference type="EMBL" id="MBL0720260.1"/>
    </source>
</evidence>
<dbReference type="RefSeq" id="WP_201826180.1">
    <property type="nucleotide sequence ID" value="NZ_JAERRA010000001.1"/>
</dbReference>
<dbReference type="Proteomes" id="UP000643207">
    <property type="component" value="Unassembled WGS sequence"/>
</dbReference>